<organism evidence="1 2">
    <name type="scientific">Vigna unguiculata</name>
    <name type="common">Cowpea</name>
    <dbReference type="NCBI Taxonomy" id="3917"/>
    <lineage>
        <taxon>Eukaryota</taxon>
        <taxon>Viridiplantae</taxon>
        <taxon>Streptophyta</taxon>
        <taxon>Embryophyta</taxon>
        <taxon>Tracheophyta</taxon>
        <taxon>Spermatophyta</taxon>
        <taxon>Magnoliopsida</taxon>
        <taxon>eudicotyledons</taxon>
        <taxon>Gunneridae</taxon>
        <taxon>Pentapetalae</taxon>
        <taxon>rosids</taxon>
        <taxon>fabids</taxon>
        <taxon>Fabales</taxon>
        <taxon>Fabaceae</taxon>
        <taxon>Papilionoideae</taxon>
        <taxon>50 kb inversion clade</taxon>
        <taxon>NPAAA clade</taxon>
        <taxon>indigoferoid/millettioid clade</taxon>
        <taxon>Phaseoleae</taxon>
        <taxon>Vigna</taxon>
    </lineage>
</organism>
<evidence type="ECO:0000313" key="1">
    <source>
        <dbReference type="EMBL" id="QCE08465.1"/>
    </source>
</evidence>
<gene>
    <name evidence="1" type="ORF">DEO72_LG9g3494</name>
</gene>
<dbReference type="Proteomes" id="UP000501690">
    <property type="component" value="Linkage Group LG9"/>
</dbReference>
<dbReference type="EMBL" id="CP039353">
    <property type="protein sequence ID" value="QCE08465.1"/>
    <property type="molecule type" value="Genomic_DNA"/>
</dbReference>
<dbReference type="AlphaFoldDB" id="A0A4D6N8K3"/>
<protein>
    <submittedName>
        <fullName evidence="1">Uncharacterized protein</fullName>
    </submittedName>
</protein>
<keyword evidence="2" id="KW-1185">Reference proteome</keyword>
<accession>A0A4D6N8K3</accession>
<evidence type="ECO:0000313" key="2">
    <source>
        <dbReference type="Proteomes" id="UP000501690"/>
    </source>
</evidence>
<name>A0A4D6N8K3_VIGUN</name>
<proteinExistence type="predicted"/>
<reference evidence="1 2" key="1">
    <citation type="submission" date="2019-04" db="EMBL/GenBank/DDBJ databases">
        <title>An improved genome assembly and genetic linkage map for asparagus bean, Vigna unguiculata ssp. sesquipedialis.</title>
        <authorList>
            <person name="Xia Q."/>
            <person name="Zhang R."/>
            <person name="Dong Y."/>
        </authorList>
    </citation>
    <scope>NUCLEOTIDE SEQUENCE [LARGE SCALE GENOMIC DNA]</scope>
    <source>
        <tissue evidence="1">Leaf</tissue>
    </source>
</reference>
<sequence length="66" mass="7644">MDFMKHDHYTETAHKEAFPSWFSKPERKPLQSTTIKAHAVVEKNLLRANGVSRSPEVPRLRVQEAN</sequence>